<evidence type="ECO:0000313" key="3">
    <source>
        <dbReference type="Proteomes" id="UP001596549"/>
    </source>
</evidence>
<dbReference type="InterPro" id="IPR002509">
    <property type="entry name" value="NODB_dom"/>
</dbReference>
<keyword evidence="3" id="KW-1185">Reference proteome</keyword>
<keyword evidence="2" id="KW-0378">Hydrolase</keyword>
<dbReference type="GO" id="GO:0016787">
    <property type="term" value="F:hydrolase activity"/>
    <property type="evidence" value="ECO:0007669"/>
    <property type="project" value="UniProtKB-KW"/>
</dbReference>
<dbReference type="Gene3D" id="3.20.20.370">
    <property type="entry name" value="Glycoside hydrolase/deacetylase"/>
    <property type="match status" value="1"/>
</dbReference>
<accession>A0ABW2NU46</accession>
<dbReference type="Proteomes" id="UP001596549">
    <property type="component" value="Unassembled WGS sequence"/>
</dbReference>
<evidence type="ECO:0000313" key="2">
    <source>
        <dbReference type="EMBL" id="MFC7372884.1"/>
    </source>
</evidence>
<dbReference type="PANTHER" id="PTHR10587">
    <property type="entry name" value="GLYCOSYL TRANSFERASE-RELATED"/>
    <property type="match status" value="1"/>
</dbReference>
<reference evidence="3" key="1">
    <citation type="journal article" date="2019" name="Int. J. Syst. Evol. Microbiol.">
        <title>The Global Catalogue of Microorganisms (GCM) 10K type strain sequencing project: providing services to taxonomists for standard genome sequencing and annotation.</title>
        <authorList>
            <consortium name="The Broad Institute Genomics Platform"/>
            <consortium name="The Broad Institute Genome Sequencing Center for Infectious Disease"/>
            <person name="Wu L."/>
            <person name="Ma J."/>
        </authorList>
    </citation>
    <scope>NUCLEOTIDE SEQUENCE [LARGE SCALE GENOMIC DNA]</scope>
    <source>
        <strain evidence="3">NBRC 106396</strain>
    </source>
</reference>
<dbReference type="PANTHER" id="PTHR10587:SF80">
    <property type="entry name" value="CHITOOLIGOSACCHARIDE DEACETYLASE"/>
    <property type="match status" value="1"/>
</dbReference>
<dbReference type="CDD" id="cd10917">
    <property type="entry name" value="CE4_NodB_like_6s_7s"/>
    <property type="match status" value="1"/>
</dbReference>
<gene>
    <name evidence="2" type="ORF">ACFQPF_14600</name>
</gene>
<dbReference type="InterPro" id="IPR050248">
    <property type="entry name" value="Polysacc_deacetylase_ArnD"/>
</dbReference>
<dbReference type="InterPro" id="IPR011330">
    <property type="entry name" value="Glyco_hydro/deAcase_b/a-brl"/>
</dbReference>
<protein>
    <submittedName>
        <fullName evidence="2">Polysaccharide deacetylase family protein</fullName>
        <ecNumber evidence="2">3.-.-.-</ecNumber>
    </submittedName>
</protein>
<feature type="domain" description="NodB homology" evidence="1">
    <location>
        <begin position="28"/>
        <end position="203"/>
    </location>
</feature>
<proteinExistence type="predicted"/>
<organism evidence="2 3">
    <name type="scientific">Fictibacillus iocasae</name>
    <dbReference type="NCBI Taxonomy" id="2715437"/>
    <lineage>
        <taxon>Bacteria</taxon>
        <taxon>Bacillati</taxon>
        <taxon>Bacillota</taxon>
        <taxon>Bacilli</taxon>
        <taxon>Bacillales</taxon>
        <taxon>Fictibacillaceae</taxon>
        <taxon>Fictibacillus</taxon>
    </lineage>
</organism>
<dbReference type="Pfam" id="PF01522">
    <property type="entry name" value="Polysacc_deac_1"/>
    <property type="match status" value="1"/>
</dbReference>
<dbReference type="RefSeq" id="WP_379750450.1">
    <property type="nucleotide sequence ID" value="NZ_JBHTCP010000048.1"/>
</dbReference>
<dbReference type="EC" id="3.-.-.-" evidence="2"/>
<dbReference type="PROSITE" id="PS51677">
    <property type="entry name" value="NODB"/>
    <property type="match status" value="1"/>
</dbReference>
<evidence type="ECO:0000259" key="1">
    <source>
        <dbReference type="PROSITE" id="PS51677"/>
    </source>
</evidence>
<sequence>MTAETVVYDWNDDRIITSATEWRRTAKKPLLLTFDDGPSSQLIKMLDILKKHETKAIFFWQTRLIYERRPWARVLEDGHMIGAHSIHHPDLSRLSYSLQEKEIIGSVRKIESITGHRVSFFRPPFGSYNDDTLHILSKHKLKPLLWNVAGLDWEWKHEPQRIVTNVMEHVKEGSILLLHELIQTTAVLDKLITQLKKEGYEFILPE</sequence>
<comment type="caution">
    <text evidence="2">The sequence shown here is derived from an EMBL/GenBank/DDBJ whole genome shotgun (WGS) entry which is preliminary data.</text>
</comment>
<name>A0ABW2NU46_9BACL</name>
<dbReference type="EMBL" id="JBHTCP010000048">
    <property type="protein sequence ID" value="MFC7372884.1"/>
    <property type="molecule type" value="Genomic_DNA"/>
</dbReference>
<dbReference type="SUPFAM" id="SSF88713">
    <property type="entry name" value="Glycoside hydrolase/deacetylase"/>
    <property type="match status" value="1"/>
</dbReference>